<protein>
    <submittedName>
        <fullName evidence="1">Uncharacterized protein</fullName>
    </submittedName>
</protein>
<sequence length="99" mass="11114">MQFLALEFGKKELWERQNPGESLREADALDMACAPFCPGCGREWGETLSETTCDGTCQDGSGWTVFVIEEAVPEATTEELAVLRREMPEFHRLMDSLPD</sequence>
<evidence type="ECO:0000313" key="1">
    <source>
        <dbReference type="EMBL" id="KKW13356.1"/>
    </source>
</evidence>
<dbReference type="AlphaFoldDB" id="A0A0G1W3L1"/>
<proteinExistence type="predicted"/>
<gene>
    <name evidence="1" type="ORF">UY48_C0002G0047</name>
</gene>
<accession>A0A0G1W3L1</accession>
<name>A0A0G1W3L1_9BACT</name>
<dbReference type="EMBL" id="LCQD01000002">
    <property type="protein sequence ID" value="KKW13356.1"/>
    <property type="molecule type" value="Genomic_DNA"/>
</dbReference>
<organism evidence="1 2">
    <name type="scientific">Candidatus Gottesmanbacteria bacterium GW2011_GWB1_49_7</name>
    <dbReference type="NCBI Taxonomy" id="1618448"/>
    <lineage>
        <taxon>Bacteria</taxon>
        <taxon>Candidatus Gottesmaniibacteriota</taxon>
    </lineage>
</organism>
<dbReference type="Proteomes" id="UP000034588">
    <property type="component" value="Unassembled WGS sequence"/>
</dbReference>
<reference evidence="1 2" key="1">
    <citation type="journal article" date="2015" name="Nature">
        <title>rRNA introns, odd ribosomes, and small enigmatic genomes across a large radiation of phyla.</title>
        <authorList>
            <person name="Brown C.T."/>
            <person name="Hug L.A."/>
            <person name="Thomas B.C."/>
            <person name="Sharon I."/>
            <person name="Castelle C.J."/>
            <person name="Singh A."/>
            <person name="Wilkins M.J."/>
            <person name="Williams K.H."/>
            <person name="Banfield J.F."/>
        </authorList>
    </citation>
    <scope>NUCLEOTIDE SEQUENCE [LARGE SCALE GENOMIC DNA]</scope>
</reference>
<comment type="caution">
    <text evidence="1">The sequence shown here is derived from an EMBL/GenBank/DDBJ whole genome shotgun (WGS) entry which is preliminary data.</text>
</comment>
<evidence type="ECO:0000313" key="2">
    <source>
        <dbReference type="Proteomes" id="UP000034588"/>
    </source>
</evidence>